<keyword evidence="6 11" id="KW-0067">ATP-binding</keyword>
<dbReference type="PIRSF" id="PIRSF001296">
    <property type="entry name" value="K_ATPase_KdpC"/>
    <property type="match status" value="1"/>
</dbReference>
<organism evidence="13 14">
    <name type="scientific">Alcaligenes aquatilis</name>
    <dbReference type="NCBI Taxonomy" id="323284"/>
    <lineage>
        <taxon>Bacteria</taxon>
        <taxon>Pseudomonadati</taxon>
        <taxon>Pseudomonadota</taxon>
        <taxon>Betaproteobacteria</taxon>
        <taxon>Burkholderiales</taxon>
        <taxon>Alcaligenaceae</taxon>
        <taxon>Alcaligenes</taxon>
    </lineage>
</organism>
<keyword evidence="1 11" id="KW-0813">Transport</keyword>
<dbReference type="Pfam" id="PF02669">
    <property type="entry name" value="KdpC"/>
    <property type="match status" value="1"/>
</dbReference>
<keyword evidence="8 11" id="KW-1133">Transmembrane helix</keyword>
<dbReference type="PANTHER" id="PTHR30042">
    <property type="entry name" value="POTASSIUM-TRANSPORTING ATPASE C CHAIN"/>
    <property type="match status" value="1"/>
</dbReference>
<protein>
    <recommendedName>
        <fullName evidence="11">Potassium-transporting ATPase KdpC subunit</fullName>
    </recommendedName>
    <alternativeName>
        <fullName evidence="11">ATP phosphohydrolase [potassium-transporting] C chain</fullName>
    </alternativeName>
    <alternativeName>
        <fullName evidence="11">Potassium-binding and translocating subunit C</fullName>
    </alternativeName>
    <alternativeName>
        <fullName evidence="11">Potassium-translocating ATPase C chain</fullName>
    </alternativeName>
</protein>
<dbReference type="NCBIfam" id="NF001454">
    <property type="entry name" value="PRK00315.1"/>
    <property type="match status" value="1"/>
</dbReference>
<dbReference type="RefSeq" id="WP_121738681.1">
    <property type="nucleotide sequence ID" value="NZ_CP032153.1"/>
</dbReference>
<dbReference type="AlphaFoldDB" id="A0A3G2HU51"/>
<evidence type="ECO:0000256" key="4">
    <source>
        <dbReference type="ARBA" id="ARBA00022692"/>
    </source>
</evidence>
<evidence type="ECO:0000256" key="10">
    <source>
        <dbReference type="ARBA" id="ARBA00023136"/>
    </source>
</evidence>
<evidence type="ECO:0000256" key="11">
    <source>
        <dbReference type="HAMAP-Rule" id="MF_00276"/>
    </source>
</evidence>
<evidence type="ECO:0000256" key="6">
    <source>
        <dbReference type="ARBA" id="ARBA00022840"/>
    </source>
</evidence>
<feature type="compositionally biased region" description="Low complexity" evidence="12">
    <location>
        <begin position="105"/>
        <end position="114"/>
    </location>
</feature>
<keyword evidence="5 11" id="KW-0547">Nucleotide-binding</keyword>
<dbReference type="GO" id="GO:0005886">
    <property type="term" value="C:plasma membrane"/>
    <property type="evidence" value="ECO:0007669"/>
    <property type="project" value="UniProtKB-SubCell"/>
</dbReference>
<comment type="similarity">
    <text evidence="11">Belongs to the KdpC family.</text>
</comment>
<gene>
    <name evidence="11 13" type="primary">kdpC</name>
    <name evidence="13" type="ORF">D3M96_08565</name>
</gene>
<reference evidence="13 14" key="1">
    <citation type="submission" date="2018-09" db="EMBL/GenBank/DDBJ databases">
        <title>Complete genome sequence of the hydrocarbonoclastic bacterium Alcaligenes aquatilis QD168, isolated from a crude-oil polluted marine sediment of Central Chile.</title>
        <authorList>
            <person name="Duran R.E."/>
            <person name="Barra B."/>
            <person name="Salva-Serra F."/>
            <person name="Mendez V."/>
            <person name="Moore E.R.B."/>
            <person name="Seeger M."/>
        </authorList>
    </citation>
    <scope>NUCLEOTIDE SEQUENCE [LARGE SCALE GENOMIC DNA]</scope>
    <source>
        <strain evidence="13 14">QD168</strain>
    </source>
</reference>
<name>A0A3G2HU51_9BURK</name>
<dbReference type="GO" id="GO:0008556">
    <property type="term" value="F:P-type potassium transmembrane transporter activity"/>
    <property type="evidence" value="ECO:0007669"/>
    <property type="project" value="InterPro"/>
</dbReference>
<evidence type="ECO:0000256" key="3">
    <source>
        <dbReference type="ARBA" id="ARBA00022538"/>
    </source>
</evidence>
<feature type="transmembrane region" description="Helical" evidence="11">
    <location>
        <begin position="20"/>
        <end position="41"/>
    </location>
</feature>
<evidence type="ECO:0000256" key="1">
    <source>
        <dbReference type="ARBA" id="ARBA00022448"/>
    </source>
</evidence>
<evidence type="ECO:0000256" key="5">
    <source>
        <dbReference type="ARBA" id="ARBA00022741"/>
    </source>
</evidence>
<dbReference type="KEGG" id="aaqu:D3M96_08565"/>
<evidence type="ECO:0000256" key="2">
    <source>
        <dbReference type="ARBA" id="ARBA00022475"/>
    </source>
</evidence>
<accession>A0A3G2HU51</accession>
<keyword evidence="10 11" id="KW-0472">Membrane</keyword>
<keyword evidence="7 11" id="KW-0630">Potassium</keyword>
<dbReference type="OrthoDB" id="9788285at2"/>
<dbReference type="GO" id="GO:0005524">
    <property type="term" value="F:ATP binding"/>
    <property type="evidence" value="ECO:0007669"/>
    <property type="project" value="UniProtKB-UniRule"/>
</dbReference>
<evidence type="ECO:0000256" key="8">
    <source>
        <dbReference type="ARBA" id="ARBA00022989"/>
    </source>
</evidence>
<evidence type="ECO:0000256" key="9">
    <source>
        <dbReference type="ARBA" id="ARBA00023065"/>
    </source>
</evidence>
<evidence type="ECO:0000256" key="7">
    <source>
        <dbReference type="ARBA" id="ARBA00022958"/>
    </source>
</evidence>
<dbReference type="EMBL" id="CP032153">
    <property type="protein sequence ID" value="AYN20575.1"/>
    <property type="molecule type" value="Genomic_DNA"/>
</dbReference>
<dbReference type="InterPro" id="IPR003820">
    <property type="entry name" value="KdpC"/>
</dbReference>
<evidence type="ECO:0000313" key="14">
    <source>
        <dbReference type="Proteomes" id="UP000268070"/>
    </source>
</evidence>
<evidence type="ECO:0000313" key="13">
    <source>
        <dbReference type="EMBL" id="AYN20575.1"/>
    </source>
</evidence>
<keyword evidence="4 11" id="KW-0812">Transmembrane</keyword>
<dbReference type="PANTHER" id="PTHR30042:SF2">
    <property type="entry name" value="POTASSIUM-TRANSPORTING ATPASE KDPC SUBUNIT"/>
    <property type="match status" value="1"/>
</dbReference>
<proteinExistence type="inferred from homology"/>
<keyword evidence="2 11" id="KW-1003">Cell membrane</keyword>
<dbReference type="NCBIfam" id="TIGR00681">
    <property type="entry name" value="kdpC"/>
    <property type="match status" value="1"/>
</dbReference>
<dbReference type="HAMAP" id="MF_00276">
    <property type="entry name" value="KdpC"/>
    <property type="match status" value="1"/>
</dbReference>
<comment type="subunit">
    <text evidence="11">The system is composed of three essential subunits: KdpA, KdpB and KdpC.</text>
</comment>
<sequence length="224" mass="23845">MSTHQFMVSTPVAPTVKSLLRPVLLSAVFFMLLTGIAYPLATTVIGTALFPEQANGSLIERDGQVVGSRQIGQYFSQPEYFHGRPSVTLGVDPSDPSNSISQPYNAAASGGSNQGALSKNLLNAVAERSKAYRLMNGLAEDAPVPVDAVTASASGLDPHISVANARLQAARIARVRGMSLEQVLALIDRYTHARQLGVLGEPRVQVLELNLALDMVKSVQPVVR</sequence>
<comment type="function">
    <text evidence="11">Part of the high-affinity ATP-driven potassium transport (or Kdp) system, which catalyzes the hydrolysis of ATP coupled with the electrogenic transport of potassium into the cytoplasm. This subunit acts as a catalytic chaperone that increases the ATP-binding affinity of the ATP-hydrolyzing subunit KdpB by the formation of a transient KdpB/KdpC/ATP ternary complex.</text>
</comment>
<feature type="compositionally biased region" description="Polar residues" evidence="12">
    <location>
        <begin position="95"/>
        <end position="104"/>
    </location>
</feature>
<keyword evidence="3 11" id="KW-0633">Potassium transport</keyword>
<keyword evidence="9 11" id="KW-0406">Ion transport</keyword>
<evidence type="ECO:0000256" key="12">
    <source>
        <dbReference type="SAM" id="MobiDB-lite"/>
    </source>
</evidence>
<feature type="region of interest" description="Disordered" evidence="12">
    <location>
        <begin position="86"/>
        <end position="114"/>
    </location>
</feature>
<comment type="subcellular location">
    <subcellularLocation>
        <location evidence="11">Cell membrane</location>
        <topology evidence="11">Single-pass membrane protein</topology>
    </subcellularLocation>
</comment>
<dbReference type="Proteomes" id="UP000268070">
    <property type="component" value="Chromosome"/>
</dbReference>